<feature type="compositionally biased region" description="Low complexity" evidence="1">
    <location>
        <begin position="314"/>
        <end position="330"/>
    </location>
</feature>
<keyword evidence="2" id="KW-1133">Transmembrane helix</keyword>
<dbReference type="SUPFAM" id="SSF52833">
    <property type="entry name" value="Thioredoxin-like"/>
    <property type="match status" value="1"/>
</dbReference>
<evidence type="ECO:0000256" key="1">
    <source>
        <dbReference type="SAM" id="MobiDB-lite"/>
    </source>
</evidence>
<accession>A0A2P8CNJ0</accession>
<dbReference type="InterPro" id="IPR012336">
    <property type="entry name" value="Thioredoxin-like_fold"/>
</dbReference>
<evidence type="ECO:0000256" key="2">
    <source>
        <dbReference type="SAM" id="Phobius"/>
    </source>
</evidence>
<feature type="region of interest" description="Disordered" evidence="1">
    <location>
        <begin position="299"/>
        <end position="330"/>
    </location>
</feature>
<gene>
    <name evidence="4" type="ORF">CLV63_13435</name>
</gene>
<dbReference type="Proteomes" id="UP000240542">
    <property type="component" value="Unassembled WGS sequence"/>
</dbReference>
<feature type="transmembrane region" description="Helical" evidence="2">
    <location>
        <begin position="29"/>
        <end position="51"/>
    </location>
</feature>
<feature type="region of interest" description="Disordered" evidence="1">
    <location>
        <begin position="1"/>
        <end position="20"/>
    </location>
</feature>
<organism evidence="4 5">
    <name type="scientific">Murinocardiopsis flavida</name>
    <dbReference type="NCBI Taxonomy" id="645275"/>
    <lineage>
        <taxon>Bacteria</taxon>
        <taxon>Bacillati</taxon>
        <taxon>Actinomycetota</taxon>
        <taxon>Actinomycetes</taxon>
        <taxon>Streptosporangiales</taxon>
        <taxon>Nocardiopsidaceae</taxon>
        <taxon>Murinocardiopsis</taxon>
    </lineage>
</organism>
<reference evidence="4 5" key="1">
    <citation type="submission" date="2018-03" db="EMBL/GenBank/DDBJ databases">
        <title>Genomic Encyclopedia of Archaeal and Bacterial Type Strains, Phase II (KMG-II): from individual species to whole genera.</title>
        <authorList>
            <person name="Goeker M."/>
        </authorList>
    </citation>
    <scope>NUCLEOTIDE SEQUENCE [LARGE SCALE GENOMIC DNA]</scope>
    <source>
        <strain evidence="4 5">DSM 45312</strain>
    </source>
</reference>
<comment type="caution">
    <text evidence="4">The sequence shown here is derived from an EMBL/GenBank/DDBJ whole genome shotgun (WGS) entry which is preliminary data.</text>
</comment>
<dbReference type="Pfam" id="PF13462">
    <property type="entry name" value="Thioredoxin_4"/>
    <property type="match status" value="1"/>
</dbReference>
<evidence type="ECO:0000259" key="3">
    <source>
        <dbReference type="Pfam" id="PF13462"/>
    </source>
</evidence>
<dbReference type="RefSeq" id="WP_106586706.1">
    <property type="nucleotide sequence ID" value="NZ_PYGA01000034.1"/>
</dbReference>
<feature type="domain" description="Thioredoxin-like fold" evidence="3">
    <location>
        <begin position="84"/>
        <end position="230"/>
    </location>
</feature>
<protein>
    <submittedName>
        <fullName evidence="4">Thioredoxin-like protein</fullName>
    </submittedName>
</protein>
<keyword evidence="5" id="KW-1185">Reference proteome</keyword>
<evidence type="ECO:0000313" key="4">
    <source>
        <dbReference type="EMBL" id="PSK86548.1"/>
    </source>
</evidence>
<proteinExistence type="predicted"/>
<keyword evidence="2" id="KW-0472">Membrane</keyword>
<dbReference type="CDD" id="cd02972">
    <property type="entry name" value="DsbA_family"/>
    <property type="match status" value="1"/>
</dbReference>
<dbReference type="Gene3D" id="3.40.30.10">
    <property type="entry name" value="Glutaredoxin"/>
    <property type="match status" value="1"/>
</dbReference>
<keyword evidence="2" id="KW-0812">Transmembrane</keyword>
<dbReference type="AlphaFoldDB" id="A0A2P8CNJ0"/>
<name>A0A2P8CNJ0_9ACTN</name>
<sequence>MSKAARRASRERLKQERLRQQQREKRNRLLAILGAAVVVVALIVGGGYLYMTTAGKQAEGYTGALAPQTRQDDGSVVMAKEGAKAPVVEVYADYQCPACMQFEATNSDTLKKLAADGDAIVHLRPVSIFAKQAAPLNANSLRAGAAARAAADYGKFVEYNDILFENQPAEGSEGFPADDLKAWGEEAGIKDPGFAKRVDAESKVVDTYTDLYGKAVAKAGEEQVAAMTPAKIIAAGGGSAADFDGTYVQEVFDATDGVNARYGPDSGDNAFTGTPAVYINGALQGQDVFRVDALTEAVKSAKPGEVDTKPAEPQPSGSPSASPSESPVEK</sequence>
<evidence type="ECO:0000313" key="5">
    <source>
        <dbReference type="Proteomes" id="UP000240542"/>
    </source>
</evidence>
<dbReference type="OrthoDB" id="4135024at2"/>
<dbReference type="InterPro" id="IPR036249">
    <property type="entry name" value="Thioredoxin-like_sf"/>
</dbReference>
<dbReference type="EMBL" id="PYGA01000034">
    <property type="protein sequence ID" value="PSK86548.1"/>
    <property type="molecule type" value="Genomic_DNA"/>
</dbReference>
<feature type="compositionally biased region" description="Basic and acidic residues" evidence="1">
    <location>
        <begin position="8"/>
        <end position="20"/>
    </location>
</feature>